<organism evidence="1 2">
    <name type="scientific">Agrobacterium deltaense NCPPB 1641</name>
    <dbReference type="NCBI Taxonomy" id="1183425"/>
    <lineage>
        <taxon>Bacteria</taxon>
        <taxon>Pseudomonadati</taxon>
        <taxon>Pseudomonadota</taxon>
        <taxon>Alphaproteobacteria</taxon>
        <taxon>Hyphomicrobiales</taxon>
        <taxon>Rhizobiaceae</taxon>
        <taxon>Rhizobium/Agrobacterium group</taxon>
        <taxon>Agrobacterium</taxon>
    </lineage>
</organism>
<comment type="caution">
    <text evidence="1">The sequence shown here is derived from an EMBL/GenBank/DDBJ whole genome shotgun (WGS) entry which is preliminary data.</text>
</comment>
<evidence type="ECO:0008006" key="3">
    <source>
        <dbReference type="Google" id="ProtNLM"/>
    </source>
</evidence>
<reference evidence="1" key="1">
    <citation type="submission" date="2016-01" db="EMBL/GenBank/DDBJ databases">
        <authorList>
            <person name="Regsiter A."/>
            <person name="william w."/>
        </authorList>
    </citation>
    <scope>NUCLEOTIDE SEQUENCE</scope>
    <source>
        <strain evidence="1">NCPPB 1641</strain>
    </source>
</reference>
<dbReference type="RefSeq" id="WP_080853730.1">
    <property type="nucleotide sequence ID" value="NZ_LT009776.1"/>
</dbReference>
<name>A0A1S7U5X9_9HYPH</name>
<dbReference type="InterPro" id="IPR019646">
    <property type="entry name" value="Aminoglyc_AdlTrfase"/>
</dbReference>
<protein>
    <recommendedName>
        <fullName evidence="3">Amino acid transporter</fullName>
    </recommendedName>
</protein>
<dbReference type="SUPFAM" id="SSF81301">
    <property type="entry name" value="Nucleotidyltransferase"/>
    <property type="match status" value="1"/>
</dbReference>
<sequence length="206" mass="23854">MMSDHPLVPDQNAWNPWSPAELSQRLGGVSLPWCVVGGWALDLWQGSKTREHDDLEFTVLRENLGIFRRTLGDMEFYTVNDGTIEPLPADQHPAPEIFQIWCFDRPAGCWRADMMIEPGTNDTWVYKRNPEMTRPRIEMVSLTADGIPYLNPSAVLLFKAKHRRPKDEDDFAKARPKLPLAERLWLRDCLERLHSGHDWVRALRLP</sequence>
<dbReference type="EMBL" id="FCNP01000043">
    <property type="protein sequence ID" value="CVI62227.1"/>
    <property type="molecule type" value="Genomic_DNA"/>
</dbReference>
<dbReference type="Gene3D" id="3.30.460.40">
    <property type="match status" value="1"/>
</dbReference>
<dbReference type="AlphaFoldDB" id="A0A1S7U5X9"/>
<dbReference type="Pfam" id="PF10706">
    <property type="entry name" value="Aminoglyc_resit"/>
    <property type="match status" value="1"/>
</dbReference>
<dbReference type="Proteomes" id="UP000192140">
    <property type="component" value="Unassembled WGS sequence"/>
</dbReference>
<proteinExistence type="predicted"/>
<evidence type="ECO:0000313" key="1">
    <source>
        <dbReference type="EMBL" id="CVI62227.1"/>
    </source>
</evidence>
<keyword evidence="2" id="KW-1185">Reference proteome</keyword>
<dbReference type="InterPro" id="IPR043519">
    <property type="entry name" value="NT_sf"/>
</dbReference>
<evidence type="ECO:0000313" key="2">
    <source>
        <dbReference type="Proteomes" id="UP000192140"/>
    </source>
</evidence>
<gene>
    <name evidence="1" type="ORF">AGR7A_Lc50097</name>
</gene>
<accession>A0A1S7U5X9</accession>